<dbReference type="EMBL" id="JBHFQA010000018">
    <property type="protein sequence ID" value="KAL2083207.1"/>
    <property type="molecule type" value="Genomic_DNA"/>
</dbReference>
<keyword evidence="3" id="KW-0732">Signal</keyword>
<accession>A0ABD1J7N4</accession>
<feature type="domain" description="C1q" evidence="5">
    <location>
        <begin position="150"/>
        <end position="289"/>
    </location>
</feature>
<keyword evidence="2" id="KW-0964">Secreted</keyword>
<feature type="coiled-coil region" evidence="4">
    <location>
        <begin position="94"/>
        <end position="135"/>
    </location>
</feature>
<organism evidence="6 7">
    <name type="scientific">Coilia grayii</name>
    <name type="common">Gray's grenadier anchovy</name>
    <dbReference type="NCBI Taxonomy" id="363190"/>
    <lineage>
        <taxon>Eukaryota</taxon>
        <taxon>Metazoa</taxon>
        <taxon>Chordata</taxon>
        <taxon>Craniata</taxon>
        <taxon>Vertebrata</taxon>
        <taxon>Euteleostomi</taxon>
        <taxon>Actinopterygii</taxon>
        <taxon>Neopterygii</taxon>
        <taxon>Teleostei</taxon>
        <taxon>Clupei</taxon>
        <taxon>Clupeiformes</taxon>
        <taxon>Clupeoidei</taxon>
        <taxon>Engraulidae</taxon>
        <taxon>Coilinae</taxon>
        <taxon>Coilia</taxon>
    </lineage>
</organism>
<dbReference type="AlphaFoldDB" id="A0ABD1J7N4"/>
<comment type="subcellular location">
    <subcellularLocation>
        <location evidence="1">Secreted</location>
    </subcellularLocation>
</comment>
<dbReference type="SMART" id="SM00110">
    <property type="entry name" value="C1Q"/>
    <property type="match status" value="1"/>
</dbReference>
<dbReference type="Gene3D" id="2.60.120.40">
    <property type="match status" value="1"/>
</dbReference>
<proteinExistence type="predicted"/>
<dbReference type="PRINTS" id="PR00007">
    <property type="entry name" value="COMPLEMNTC1Q"/>
</dbReference>
<dbReference type="InterPro" id="IPR001073">
    <property type="entry name" value="C1q_dom"/>
</dbReference>
<reference evidence="6 7" key="1">
    <citation type="submission" date="2024-09" db="EMBL/GenBank/DDBJ databases">
        <title>A chromosome-level genome assembly of Gray's grenadier anchovy, Coilia grayii.</title>
        <authorList>
            <person name="Fu Z."/>
        </authorList>
    </citation>
    <scope>NUCLEOTIDE SEQUENCE [LARGE SCALE GENOMIC DNA]</scope>
    <source>
        <strain evidence="6">G4</strain>
        <tissue evidence="6">Muscle</tissue>
    </source>
</reference>
<dbReference type="InterPro" id="IPR008983">
    <property type="entry name" value="Tumour_necrosis_fac-like_dom"/>
</dbReference>
<dbReference type="Pfam" id="PF00386">
    <property type="entry name" value="C1q"/>
    <property type="match status" value="1"/>
</dbReference>
<gene>
    <name evidence="6" type="ORF">ACEWY4_020980</name>
</gene>
<comment type="caution">
    <text evidence="6">The sequence shown here is derived from an EMBL/GenBank/DDBJ whole genome shotgun (WGS) entry which is preliminary data.</text>
</comment>
<evidence type="ECO:0000313" key="6">
    <source>
        <dbReference type="EMBL" id="KAL2083207.1"/>
    </source>
</evidence>
<dbReference type="PROSITE" id="PS50871">
    <property type="entry name" value="C1Q"/>
    <property type="match status" value="1"/>
</dbReference>
<dbReference type="SUPFAM" id="SSF49842">
    <property type="entry name" value="TNF-like"/>
    <property type="match status" value="1"/>
</dbReference>
<dbReference type="PANTHER" id="PTHR22923:SF102">
    <property type="entry name" value="CEREBELLIN 13-RELATED"/>
    <property type="match status" value="1"/>
</dbReference>
<evidence type="ECO:0000313" key="7">
    <source>
        <dbReference type="Proteomes" id="UP001591681"/>
    </source>
</evidence>
<sequence length="289" mass="31942">MDTAQRTEAAATASAQQTCQPDIHTVLREMTAIVVEQRVELKYTKTQEPVRRTEAVATASTQQTCQPDIQTVLREMTAVVVEQGVELGYTKTQMEAMETRLKASESKAETLDIRLKASESLVEQLQHQSKSQTENLSLALSQVEDLTKEKENSRVSFSALLWESGSTTTGPHSVATTLVFRRIITNVGNAYSPTTGIFTAPIRGVYHFVFFAHGQGDTSSATVVALYKNEDHIATAWSHQPTYSVNPSNGASLLLEVGDVVYMKLWANARVFDNENRHTSFSGHLLFPM</sequence>
<evidence type="ECO:0000259" key="5">
    <source>
        <dbReference type="PROSITE" id="PS50871"/>
    </source>
</evidence>
<name>A0ABD1J7N4_9TELE</name>
<dbReference type="Proteomes" id="UP001591681">
    <property type="component" value="Unassembled WGS sequence"/>
</dbReference>
<evidence type="ECO:0000256" key="1">
    <source>
        <dbReference type="ARBA" id="ARBA00004613"/>
    </source>
</evidence>
<dbReference type="GO" id="GO:0005576">
    <property type="term" value="C:extracellular region"/>
    <property type="evidence" value="ECO:0007669"/>
    <property type="project" value="UniProtKB-SubCell"/>
</dbReference>
<keyword evidence="7" id="KW-1185">Reference proteome</keyword>
<keyword evidence="4" id="KW-0175">Coiled coil</keyword>
<evidence type="ECO:0000256" key="2">
    <source>
        <dbReference type="ARBA" id="ARBA00022525"/>
    </source>
</evidence>
<protein>
    <recommendedName>
        <fullName evidence="5">C1q domain-containing protein</fullName>
    </recommendedName>
</protein>
<evidence type="ECO:0000256" key="3">
    <source>
        <dbReference type="ARBA" id="ARBA00022729"/>
    </source>
</evidence>
<dbReference type="InterPro" id="IPR050822">
    <property type="entry name" value="Cerebellin_Synaptic_Org"/>
</dbReference>
<dbReference type="PANTHER" id="PTHR22923">
    <property type="entry name" value="CEREBELLIN-RELATED"/>
    <property type="match status" value="1"/>
</dbReference>
<evidence type="ECO:0000256" key="4">
    <source>
        <dbReference type="SAM" id="Coils"/>
    </source>
</evidence>